<dbReference type="EMBL" id="AMZH03008240">
    <property type="protein sequence ID" value="RRT59371.1"/>
    <property type="molecule type" value="Genomic_DNA"/>
</dbReference>
<reference evidence="2 3" key="1">
    <citation type="journal article" date="2014" name="Agronomy (Basel)">
        <title>A Draft Genome Sequence for Ensete ventricosum, the Drought-Tolerant Tree Against Hunger.</title>
        <authorList>
            <person name="Harrison J."/>
            <person name="Moore K.A."/>
            <person name="Paszkiewicz K."/>
            <person name="Jones T."/>
            <person name="Grant M."/>
            <person name="Ambacheew D."/>
            <person name="Muzemil S."/>
            <person name="Studholme D.J."/>
        </authorList>
    </citation>
    <scope>NUCLEOTIDE SEQUENCE [LARGE SCALE GENOMIC DNA]</scope>
</reference>
<evidence type="ECO:0000313" key="2">
    <source>
        <dbReference type="EMBL" id="RRT59371.1"/>
    </source>
</evidence>
<proteinExistence type="predicted"/>
<accession>A0A426Z5Y5</accession>
<name>A0A426Z5Y5_ENSVE</name>
<feature type="domain" description="GHMP kinase N-terminal" evidence="1">
    <location>
        <begin position="14"/>
        <end position="73"/>
    </location>
</feature>
<gene>
    <name evidence="2" type="ORF">B296_00045883</name>
</gene>
<sequence length="73" mass="7473">MTGLRRVIRQCASLKCVARALCEALGPCLTSLERLLTTLLNVMVSSAVPEGKGVSSSASIEVATMSAIAAAHG</sequence>
<organism evidence="2 3">
    <name type="scientific">Ensete ventricosum</name>
    <name type="common">Abyssinian banana</name>
    <name type="synonym">Musa ensete</name>
    <dbReference type="NCBI Taxonomy" id="4639"/>
    <lineage>
        <taxon>Eukaryota</taxon>
        <taxon>Viridiplantae</taxon>
        <taxon>Streptophyta</taxon>
        <taxon>Embryophyta</taxon>
        <taxon>Tracheophyta</taxon>
        <taxon>Spermatophyta</taxon>
        <taxon>Magnoliopsida</taxon>
        <taxon>Liliopsida</taxon>
        <taxon>Zingiberales</taxon>
        <taxon>Musaceae</taxon>
        <taxon>Ensete</taxon>
    </lineage>
</organism>
<comment type="caution">
    <text evidence="2">The sequence shown here is derived from an EMBL/GenBank/DDBJ whole genome shotgun (WGS) entry which is preliminary data.</text>
</comment>
<evidence type="ECO:0000313" key="3">
    <source>
        <dbReference type="Proteomes" id="UP000287651"/>
    </source>
</evidence>
<dbReference type="SUPFAM" id="SSF54211">
    <property type="entry name" value="Ribosomal protein S5 domain 2-like"/>
    <property type="match status" value="1"/>
</dbReference>
<dbReference type="InterPro" id="IPR014721">
    <property type="entry name" value="Ribsml_uS5_D2-typ_fold_subgr"/>
</dbReference>
<evidence type="ECO:0000259" key="1">
    <source>
        <dbReference type="Pfam" id="PF00288"/>
    </source>
</evidence>
<dbReference type="InterPro" id="IPR006204">
    <property type="entry name" value="GHMP_kinase_N_dom"/>
</dbReference>
<dbReference type="GO" id="GO:0005524">
    <property type="term" value="F:ATP binding"/>
    <property type="evidence" value="ECO:0007669"/>
    <property type="project" value="InterPro"/>
</dbReference>
<dbReference type="Pfam" id="PF00288">
    <property type="entry name" value="GHMP_kinases_N"/>
    <property type="match status" value="1"/>
</dbReference>
<dbReference type="Proteomes" id="UP000287651">
    <property type="component" value="Unassembled WGS sequence"/>
</dbReference>
<dbReference type="Gene3D" id="3.30.230.10">
    <property type="match status" value="1"/>
</dbReference>
<dbReference type="AlphaFoldDB" id="A0A426Z5Y5"/>
<dbReference type="InterPro" id="IPR020568">
    <property type="entry name" value="Ribosomal_Su5_D2-typ_SF"/>
</dbReference>
<protein>
    <recommendedName>
        <fullName evidence="1">GHMP kinase N-terminal domain-containing protein</fullName>
    </recommendedName>
</protein>